<evidence type="ECO:0000256" key="1">
    <source>
        <dbReference type="SAM" id="Phobius"/>
    </source>
</evidence>
<dbReference type="Proteomes" id="UP000238288">
    <property type="component" value="Chromosome PCAR9a"/>
</dbReference>
<dbReference type="GeneID" id="93665190"/>
<keyword evidence="1" id="KW-0472">Membrane</keyword>
<organism evidence="2 3">
    <name type="scientific">Pseudoalteromonas carrageenovora IAM 12662</name>
    <dbReference type="NCBI Taxonomy" id="1314868"/>
    <lineage>
        <taxon>Bacteria</taxon>
        <taxon>Pseudomonadati</taxon>
        <taxon>Pseudomonadota</taxon>
        <taxon>Gammaproteobacteria</taxon>
        <taxon>Alteromonadales</taxon>
        <taxon>Pseudoalteromonadaceae</taxon>
        <taxon>Pseudoalteromonas</taxon>
    </lineage>
</organism>
<keyword evidence="1" id="KW-0812">Transmembrane</keyword>
<gene>
    <name evidence="2" type="ORF">PCAR9_A31697</name>
</gene>
<keyword evidence="1" id="KW-1133">Transmembrane helix</keyword>
<reference evidence="2 3" key="1">
    <citation type="submission" date="2017-11" db="EMBL/GenBank/DDBJ databases">
        <authorList>
            <person name="Han C.G."/>
        </authorList>
    </citation>
    <scope>NUCLEOTIDE SEQUENCE [LARGE SCALE GENOMIC DNA]</scope>
    <source>
        <strain evidence="3">ATCC 43555</strain>
    </source>
</reference>
<name>A0A2K4XDS1_PSEVC</name>
<evidence type="ECO:0000313" key="3">
    <source>
        <dbReference type="Proteomes" id="UP000238288"/>
    </source>
</evidence>
<feature type="transmembrane region" description="Helical" evidence="1">
    <location>
        <begin position="193"/>
        <end position="221"/>
    </location>
</feature>
<protein>
    <submittedName>
        <fullName evidence="2">Uncharacterized protein</fullName>
    </submittedName>
</protein>
<sequence length="307" mass="33957">MSAYANKALNQKARLERTTREIKSAGHYTYIQMNSDEFLDLYVHSKLKQGKTRQEIADNMRHLFEANNSLPINWTAIYDWIKKITFQTPLIGDIKNLAILARDLGVKSGILSKYKVKVYSGTPTIIMEVTPSLKSHLTGTLYLAKNPKIFTIGLGYQAAKSALKGGGVFTLLASPVFRSIDQMLEDRLTWHHFVGGVAVDLTIALASVAASVLTLAAGAVLVGTTIAAVPLLIVVFVGGAIGITATFFLEDELNYSVEEIAQYLIKHESELLKKISRRTFISPEKQPIEKFNKIKRLFGIPNIGDML</sequence>
<dbReference type="RefSeq" id="WP_104643588.1">
    <property type="nucleotide sequence ID" value="NZ_LT965928.1"/>
</dbReference>
<proteinExistence type="predicted"/>
<dbReference type="EMBL" id="LT965928">
    <property type="protein sequence ID" value="SOU42483.1"/>
    <property type="molecule type" value="Genomic_DNA"/>
</dbReference>
<accession>A0A2K4XDS1</accession>
<dbReference type="AlphaFoldDB" id="A0A2K4XDS1"/>
<evidence type="ECO:0000313" key="2">
    <source>
        <dbReference type="EMBL" id="SOU42483.1"/>
    </source>
</evidence>
<dbReference type="OrthoDB" id="5762578at2"/>